<comment type="caution">
    <text evidence="7">The sequence shown here is derived from an EMBL/GenBank/DDBJ whole genome shotgun (WGS) entry which is preliminary data.</text>
</comment>
<keyword evidence="2" id="KW-1003">Cell membrane</keyword>
<evidence type="ECO:0000256" key="1">
    <source>
        <dbReference type="ARBA" id="ARBA00004651"/>
    </source>
</evidence>
<dbReference type="EMBL" id="JADIKL010000020">
    <property type="protein sequence ID" value="MFK2932791.1"/>
    <property type="molecule type" value="Genomic_DNA"/>
</dbReference>
<dbReference type="PANTHER" id="PTHR39087">
    <property type="entry name" value="UPF0104 MEMBRANE PROTEIN MJ1595"/>
    <property type="match status" value="1"/>
</dbReference>
<accession>A0ABW8KMV9</accession>
<feature type="transmembrane region" description="Helical" evidence="6">
    <location>
        <begin position="191"/>
        <end position="216"/>
    </location>
</feature>
<comment type="subcellular location">
    <subcellularLocation>
        <location evidence="1">Cell membrane</location>
        <topology evidence="1">Multi-pass membrane protein</topology>
    </subcellularLocation>
</comment>
<sequence length="300" mass="32564">MLIRRRWRHLLVLLIAAICVAATIRLFDWQMVAHALARLRPGLLLAGALPLLLAAFAVRGLRWLLVLGIEPDRRRFWQSLCANGAASGLASLTPFQLGEVIKIRLIPDHHASAWRLGVSAFFVERVLDLGGVLGLGLCGVAWHFGLAWLAPLALLLPLPAGLLLSVLALHLHRLPLRLQPYAEVLRYRERIVRASLLTVIIWLLYAGLWWFAVLAINVHVDFSEVCLLLGGVMLAVVASMTPGGLGVSELGSRGIMLWLGASVADAEAVAIGLRLLTPLTALAGAACLLLLLQHPRSGQK</sequence>
<reference evidence="7 8" key="1">
    <citation type="submission" date="2020-10" db="EMBL/GenBank/DDBJ databases">
        <title>Phylogeny of dyella-like bacteria.</title>
        <authorList>
            <person name="Fu J."/>
        </authorList>
    </citation>
    <scope>NUCLEOTIDE SEQUENCE [LARGE SCALE GENOMIC DNA]</scope>
    <source>
        <strain evidence="7 8">DKC-1</strain>
    </source>
</reference>
<evidence type="ECO:0000256" key="3">
    <source>
        <dbReference type="ARBA" id="ARBA00022692"/>
    </source>
</evidence>
<keyword evidence="4 6" id="KW-1133">Transmembrane helix</keyword>
<feature type="transmembrane region" description="Helical" evidence="6">
    <location>
        <begin position="222"/>
        <end position="247"/>
    </location>
</feature>
<feature type="transmembrane region" description="Helical" evidence="6">
    <location>
        <begin position="126"/>
        <end position="144"/>
    </location>
</feature>
<dbReference type="RefSeq" id="WP_404542868.1">
    <property type="nucleotide sequence ID" value="NZ_JADIKL010000020.1"/>
</dbReference>
<dbReference type="Pfam" id="PF03706">
    <property type="entry name" value="LPG_synthase_TM"/>
    <property type="match status" value="1"/>
</dbReference>
<feature type="transmembrane region" description="Helical" evidence="6">
    <location>
        <begin position="42"/>
        <end position="65"/>
    </location>
</feature>
<evidence type="ECO:0000256" key="6">
    <source>
        <dbReference type="SAM" id="Phobius"/>
    </source>
</evidence>
<proteinExistence type="predicted"/>
<protein>
    <submittedName>
        <fullName evidence="7">Flippase-like domain-containing protein</fullName>
    </submittedName>
</protein>
<feature type="transmembrane region" description="Helical" evidence="6">
    <location>
        <begin position="268"/>
        <end position="292"/>
    </location>
</feature>
<keyword evidence="3 6" id="KW-0812">Transmembrane</keyword>
<dbReference type="InterPro" id="IPR022791">
    <property type="entry name" value="L-PG_synthase/AglD"/>
</dbReference>
<dbReference type="Proteomes" id="UP001620397">
    <property type="component" value="Unassembled WGS sequence"/>
</dbReference>
<keyword evidence="8" id="KW-1185">Reference proteome</keyword>
<evidence type="ECO:0000256" key="5">
    <source>
        <dbReference type="ARBA" id="ARBA00023136"/>
    </source>
</evidence>
<organism evidence="7 8">
    <name type="scientific">Dyella agri</name>
    <dbReference type="NCBI Taxonomy" id="1926869"/>
    <lineage>
        <taxon>Bacteria</taxon>
        <taxon>Pseudomonadati</taxon>
        <taxon>Pseudomonadota</taxon>
        <taxon>Gammaproteobacteria</taxon>
        <taxon>Lysobacterales</taxon>
        <taxon>Rhodanobacteraceae</taxon>
        <taxon>Dyella</taxon>
    </lineage>
</organism>
<feature type="transmembrane region" description="Helical" evidence="6">
    <location>
        <begin position="150"/>
        <end position="171"/>
    </location>
</feature>
<keyword evidence="5 6" id="KW-0472">Membrane</keyword>
<name>A0ABW8KMV9_9GAMM</name>
<evidence type="ECO:0000313" key="7">
    <source>
        <dbReference type="EMBL" id="MFK2932791.1"/>
    </source>
</evidence>
<dbReference type="PANTHER" id="PTHR39087:SF2">
    <property type="entry name" value="UPF0104 MEMBRANE PROTEIN MJ1595"/>
    <property type="match status" value="1"/>
</dbReference>
<gene>
    <name evidence="7" type="ORF">ISP14_18605</name>
</gene>
<evidence type="ECO:0000256" key="2">
    <source>
        <dbReference type="ARBA" id="ARBA00022475"/>
    </source>
</evidence>
<evidence type="ECO:0000256" key="4">
    <source>
        <dbReference type="ARBA" id="ARBA00022989"/>
    </source>
</evidence>
<evidence type="ECO:0000313" key="8">
    <source>
        <dbReference type="Proteomes" id="UP001620397"/>
    </source>
</evidence>